<proteinExistence type="predicted"/>
<protein>
    <recommendedName>
        <fullName evidence="3">Alpha-1,4-N-acetylglucosaminyltransferase</fullName>
    </recommendedName>
</protein>
<dbReference type="Proteomes" id="UP000007875">
    <property type="component" value="Unassembled WGS sequence"/>
</dbReference>
<dbReference type="Gene3D" id="3.90.550.20">
    <property type="match status" value="1"/>
</dbReference>
<evidence type="ECO:0000313" key="2">
    <source>
        <dbReference type="Proteomes" id="UP000007875"/>
    </source>
</evidence>
<evidence type="ECO:0008006" key="3">
    <source>
        <dbReference type="Google" id="ProtNLM"/>
    </source>
</evidence>
<reference evidence="1" key="2">
    <citation type="submission" date="2025-08" db="UniProtKB">
        <authorList>
            <consortium name="Ensembl"/>
        </authorList>
    </citation>
    <scope>IDENTIFICATION</scope>
</reference>
<dbReference type="PANTHER" id="PTHR46830:SF1">
    <property type="entry name" value="ALPHA-1,4-N-ACETYLGLUCOSAMINYLTRANSFERASE"/>
    <property type="match status" value="1"/>
</dbReference>
<accession>H2Y704</accession>
<organism evidence="1 2">
    <name type="scientific">Ciona savignyi</name>
    <name type="common">Pacific transparent sea squirt</name>
    <dbReference type="NCBI Taxonomy" id="51511"/>
    <lineage>
        <taxon>Eukaryota</taxon>
        <taxon>Metazoa</taxon>
        <taxon>Chordata</taxon>
        <taxon>Tunicata</taxon>
        <taxon>Ascidiacea</taxon>
        <taxon>Phlebobranchia</taxon>
        <taxon>Cionidae</taxon>
        <taxon>Ciona</taxon>
    </lineage>
</organism>
<dbReference type="SUPFAM" id="SSF53448">
    <property type="entry name" value="Nucleotide-diphospho-sugar transferases"/>
    <property type="match status" value="1"/>
</dbReference>
<reference evidence="1" key="3">
    <citation type="submission" date="2025-09" db="UniProtKB">
        <authorList>
            <consortium name="Ensembl"/>
        </authorList>
    </citation>
    <scope>IDENTIFICATION</scope>
</reference>
<sequence length="240" mass="28511">MVHNYMSILSVYEYHIPDLIIFHTNCEPNGTYWEALKTTIDSRMKIVKRSPPTSIWGHTVKKVEHQSDVARLEILLEVGGIYMDDDVVVLKSLDSLRMEEMVLGEENYDALANSVIMADPGSWFLRKWFSYYRDFNDTKWSESSCFVPWSLWNLFPSALRVVKEKMLRPNWEEIKFLYHELWDWRENFSVHLYSRFMLAVDGTPERSLQELSVLNTTYGEIARYVIWQSSQIRDITEWMV</sequence>
<dbReference type="AlphaFoldDB" id="H2Y704"/>
<dbReference type="GeneTree" id="ENSGT01150000289293"/>
<evidence type="ECO:0000313" key="1">
    <source>
        <dbReference type="Ensembl" id="ENSCSAVP00000001102.1"/>
    </source>
</evidence>
<keyword evidence="2" id="KW-1185">Reference proteome</keyword>
<dbReference type="PANTHER" id="PTHR46830">
    <property type="entry name" value="TRANSFERASE, PUTATIVE-RELATED"/>
    <property type="match status" value="1"/>
</dbReference>
<reference evidence="2" key="1">
    <citation type="submission" date="2003-08" db="EMBL/GenBank/DDBJ databases">
        <authorList>
            <person name="Birren B."/>
            <person name="Nusbaum C."/>
            <person name="Abebe A."/>
            <person name="Abouelleil A."/>
            <person name="Adekoya E."/>
            <person name="Ait-zahra M."/>
            <person name="Allen N."/>
            <person name="Allen T."/>
            <person name="An P."/>
            <person name="Anderson M."/>
            <person name="Anderson S."/>
            <person name="Arachchi H."/>
            <person name="Armbruster J."/>
            <person name="Bachantsang P."/>
            <person name="Baldwin J."/>
            <person name="Barry A."/>
            <person name="Bayul T."/>
            <person name="Blitshsteyn B."/>
            <person name="Bloom T."/>
            <person name="Blye J."/>
            <person name="Boguslavskiy L."/>
            <person name="Borowsky M."/>
            <person name="Boukhgalter B."/>
            <person name="Brunache A."/>
            <person name="Butler J."/>
            <person name="Calixte N."/>
            <person name="Calvo S."/>
            <person name="Camarata J."/>
            <person name="Campo K."/>
            <person name="Chang J."/>
            <person name="Cheshatsang Y."/>
            <person name="Citroen M."/>
            <person name="Collymore A."/>
            <person name="Considine T."/>
            <person name="Cook A."/>
            <person name="Cooke P."/>
            <person name="Corum B."/>
            <person name="Cuomo C."/>
            <person name="David R."/>
            <person name="Dawoe T."/>
            <person name="Degray S."/>
            <person name="Dodge S."/>
            <person name="Dooley K."/>
            <person name="Dorje P."/>
            <person name="Dorjee K."/>
            <person name="Dorris L."/>
            <person name="Duffey N."/>
            <person name="Dupes A."/>
            <person name="Elkins T."/>
            <person name="Engels R."/>
            <person name="Erickson J."/>
            <person name="Farina A."/>
            <person name="Faro S."/>
            <person name="Ferreira P."/>
            <person name="Fischer H."/>
            <person name="Fitzgerald M."/>
            <person name="Foley K."/>
            <person name="Gage D."/>
            <person name="Galagan J."/>
            <person name="Gearin G."/>
            <person name="Gnerre S."/>
            <person name="Gnirke A."/>
            <person name="Goyette A."/>
            <person name="Graham J."/>
            <person name="Grandbois E."/>
            <person name="Gyaltsen K."/>
            <person name="Hafez N."/>
            <person name="Hagopian D."/>
            <person name="Hagos B."/>
            <person name="Hall J."/>
            <person name="Hatcher B."/>
            <person name="Heller A."/>
            <person name="Higgins H."/>
            <person name="Honan T."/>
            <person name="Horn A."/>
            <person name="Houde N."/>
            <person name="Hughes L."/>
            <person name="Hulme W."/>
            <person name="Husby E."/>
            <person name="Iliev I."/>
            <person name="Jaffe D."/>
            <person name="Jones C."/>
            <person name="Kamal M."/>
            <person name="Kamat A."/>
            <person name="Kamvysselis M."/>
            <person name="Karlsson E."/>
            <person name="Kells C."/>
            <person name="Kieu A."/>
            <person name="Kisner P."/>
            <person name="Kodira C."/>
            <person name="Kulbokas E."/>
            <person name="Labutti K."/>
            <person name="Lama D."/>
            <person name="Landers T."/>
            <person name="Leger J."/>
            <person name="Levine S."/>
            <person name="Lewis D."/>
            <person name="Lewis T."/>
            <person name="Lindblad-toh K."/>
            <person name="Liu X."/>
            <person name="Lokyitsang T."/>
            <person name="Lokyitsang Y."/>
            <person name="Lucien O."/>
            <person name="Lui A."/>
            <person name="Ma L.J."/>
            <person name="Mabbitt R."/>
            <person name="Macdonald J."/>
            <person name="Maclean C."/>
            <person name="Major J."/>
            <person name="Manning J."/>
            <person name="Marabella R."/>
            <person name="Maru K."/>
            <person name="Matthews C."/>
            <person name="Mauceli E."/>
            <person name="Mccarthy M."/>
            <person name="Mcdonough S."/>
            <person name="Mcghee T."/>
            <person name="Meldrim J."/>
            <person name="Meneus L."/>
            <person name="Mesirov J."/>
            <person name="Mihalev A."/>
            <person name="Mihova T."/>
            <person name="Mikkelsen T."/>
            <person name="Mlenga V."/>
            <person name="Moru K."/>
            <person name="Mozes J."/>
            <person name="Mulrain L."/>
            <person name="Munson G."/>
            <person name="Naylor J."/>
            <person name="Newes C."/>
            <person name="Nguyen C."/>
            <person name="Nguyen N."/>
            <person name="Nguyen T."/>
            <person name="Nicol R."/>
            <person name="Nielsen C."/>
            <person name="Nizzari M."/>
            <person name="Norbu C."/>
            <person name="Norbu N."/>
            <person name="O'donnell P."/>
            <person name="Okoawo O."/>
            <person name="O'leary S."/>
            <person name="Omotosho B."/>
            <person name="O'neill K."/>
            <person name="Osman S."/>
            <person name="Parker S."/>
            <person name="Perrin D."/>
            <person name="Phunkhang P."/>
            <person name="Piqani B."/>
            <person name="Purcell S."/>
            <person name="Rachupka T."/>
            <person name="Ramasamy U."/>
            <person name="Rameau R."/>
            <person name="Ray V."/>
            <person name="Raymond C."/>
            <person name="Retta R."/>
            <person name="Richardson S."/>
            <person name="Rise C."/>
            <person name="Rodriguez J."/>
            <person name="Rogers J."/>
            <person name="Rogov P."/>
            <person name="Rutman M."/>
            <person name="Schupbach R."/>
            <person name="Seaman C."/>
            <person name="Settipalli S."/>
            <person name="Sharpe T."/>
            <person name="Sheridan J."/>
            <person name="Sherpa N."/>
            <person name="Shi J."/>
            <person name="Smirnov S."/>
            <person name="Smith C."/>
            <person name="Sougnez C."/>
            <person name="Spencer B."/>
            <person name="Stalker J."/>
            <person name="Stange-thomann N."/>
            <person name="Stavropoulos S."/>
            <person name="Stetson K."/>
            <person name="Stone C."/>
            <person name="Stone S."/>
            <person name="Stubbs M."/>
            <person name="Talamas J."/>
            <person name="Tchuinga P."/>
            <person name="Tenzing P."/>
            <person name="Tesfaye S."/>
            <person name="Theodore J."/>
            <person name="Thoulutsang Y."/>
            <person name="Topham K."/>
            <person name="Towey S."/>
            <person name="Tsamla T."/>
            <person name="Tsomo N."/>
            <person name="Vallee D."/>
            <person name="Vassiliev H."/>
            <person name="Venkataraman V."/>
            <person name="Vinson J."/>
            <person name="Vo A."/>
            <person name="Wade C."/>
            <person name="Wang S."/>
            <person name="Wangchuk T."/>
            <person name="Wangdi T."/>
            <person name="Whittaker C."/>
            <person name="Wilkinson J."/>
            <person name="Wu Y."/>
            <person name="Wyman D."/>
            <person name="Yadav S."/>
            <person name="Yang S."/>
            <person name="Yang X."/>
            <person name="Yeager S."/>
            <person name="Yee E."/>
            <person name="Young G."/>
            <person name="Zainoun J."/>
            <person name="Zembeck L."/>
            <person name="Zimmer A."/>
            <person name="Zody M."/>
            <person name="Lander E."/>
        </authorList>
    </citation>
    <scope>NUCLEOTIDE SEQUENCE [LARGE SCALE GENOMIC DNA]</scope>
</reference>
<dbReference type="eggNOG" id="ENOG502S17S">
    <property type="taxonomic scope" value="Eukaryota"/>
</dbReference>
<dbReference type="InterPro" id="IPR029044">
    <property type="entry name" value="Nucleotide-diphossugar_trans"/>
</dbReference>
<dbReference type="OMA" id="TRNWWAG"/>
<dbReference type="InterPro" id="IPR007577">
    <property type="entry name" value="GlycoTrfase_DXD_sugar-bd_CS"/>
</dbReference>
<name>H2Y704_CIOSA</name>
<dbReference type="Ensembl" id="ENSCSAVT00000001113.1">
    <property type="protein sequence ID" value="ENSCSAVP00000001102.1"/>
    <property type="gene ID" value="ENSCSAVG00000000612.1"/>
</dbReference>
<dbReference type="Pfam" id="PF04488">
    <property type="entry name" value="Gly_transf_sug"/>
    <property type="match status" value="1"/>
</dbReference>
<dbReference type="STRING" id="51511.ENSCSAVP00000001102"/>
<dbReference type="InParanoid" id="H2Y704"/>
<dbReference type="HOGENOM" id="CLU_050874_0_0_1"/>